<feature type="binding site" evidence="8">
    <location>
        <position position="161"/>
    </location>
    <ligand>
        <name>ATP</name>
        <dbReference type="ChEBI" id="CHEBI:30616"/>
    </ligand>
</feature>
<dbReference type="GO" id="GO:0008795">
    <property type="term" value="F:NAD+ synthase activity"/>
    <property type="evidence" value="ECO:0007669"/>
    <property type="project" value="UniProtKB-EC"/>
</dbReference>
<feature type="binding site" description="in other chain" evidence="8">
    <location>
        <position position="145"/>
    </location>
    <ligand>
        <name>deamido-NAD(+)</name>
        <dbReference type="ChEBI" id="CHEBI:58437"/>
        <note>ligand shared between two neighboring subunits</note>
    </ligand>
</feature>
<dbReference type="PANTHER" id="PTHR23090:SF9">
    <property type="entry name" value="GLUTAMINE-DEPENDENT NAD(+) SYNTHETASE"/>
    <property type="match status" value="1"/>
</dbReference>
<comment type="subunit">
    <text evidence="8">Homodimer.</text>
</comment>
<evidence type="ECO:0000256" key="9">
    <source>
        <dbReference type="RuleBase" id="RU003811"/>
    </source>
</evidence>
<dbReference type="Pfam" id="PF02540">
    <property type="entry name" value="NAD_synthase"/>
    <property type="match status" value="1"/>
</dbReference>
<keyword evidence="13" id="KW-1185">Reference proteome</keyword>
<dbReference type="InterPro" id="IPR003694">
    <property type="entry name" value="NAD_synthase"/>
</dbReference>
<dbReference type="NCBIfam" id="NF010587">
    <property type="entry name" value="PRK13980.1"/>
    <property type="match status" value="1"/>
</dbReference>
<protein>
    <recommendedName>
        <fullName evidence="8 10">NH(3)-dependent NAD(+) synthetase</fullName>
        <ecNumber evidence="8 10">6.3.1.5</ecNumber>
    </recommendedName>
</protein>
<dbReference type="EC" id="6.3.1.5" evidence="8 10"/>
<dbReference type="InterPro" id="IPR014729">
    <property type="entry name" value="Rossmann-like_a/b/a_fold"/>
</dbReference>
<dbReference type="Gene3D" id="3.40.50.620">
    <property type="entry name" value="HUPs"/>
    <property type="match status" value="1"/>
</dbReference>
<name>A0ABZ3H0U7_GEOAI</name>
<dbReference type="Proteomes" id="UP001492541">
    <property type="component" value="Chromosome"/>
</dbReference>
<dbReference type="GeneID" id="90449619"/>
<dbReference type="EMBL" id="CP087714">
    <property type="protein sequence ID" value="XAT63190.1"/>
    <property type="molecule type" value="Genomic_DNA"/>
</dbReference>
<keyword evidence="6 8" id="KW-0460">Magnesium</keyword>
<comment type="similarity">
    <text evidence="1 8 9">Belongs to the NAD synthetase family.</text>
</comment>
<proteinExistence type="inferred from homology"/>
<keyword evidence="7 8" id="KW-0520">NAD</keyword>
<evidence type="ECO:0000256" key="8">
    <source>
        <dbReference type="HAMAP-Rule" id="MF_00193"/>
    </source>
</evidence>
<feature type="domain" description="NAD/GMP synthase" evidence="11">
    <location>
        <begin position="8"/>
        <end position="247"/>
    </location>
</feature>
<feature type="binding site" evidence="8">
    <location>
        <position position="132"/>
    </location>
    <ligand>
        <name>ATP</name>
        <dbReference type="ChEBI" id="CHEBI:30616"/>
    </ligand>
</feature>
<dbReference type="NCBIfam" id="TIGR00552">
    <property type="entry name" value="nadE"/>
    <property type="match status" value="1"/>
</dbReference>
<feature type="binding site" evidence="8">
    <location>
        <begin position="29"/>
        <end position="36"/>
    </location>
    <ligand>
        <name>ATP</name>
        <dbReference type="ChEBI" id="CHEBI:30616"/>
    </ligand>
</feature>
<feature type="binding site" evidence="8">
    <location>
        <position position="35"/>
    </location>
    <ligand>
        <name>Mg(2+)</name>
        <dbReference type="ChEBI" id="CHEBI:18420"/>
    </ligand>
</feature>
<feature type="binding site" description="in other chain" evidence="8">
    <location>
        <begin position="242"/>
        <end position="243"/>
    </location>
    <ligand>
        <name>deamido-NAD(+)</name>
        <dbReference type="ChEBI" id="CHEBI:58437"/>
        <note>ligand shared between two neighboring subunits</note>
    </ligand>
</feature>
<organism evidence="12 13">
    <name type="scientific">Geoglobus acetivorans</name>
    <dbReference type="NCBI Taxonomy" id="565033"/>
    <lineage>
        <taxon>Archaea</taxon>
        <taxon>Methanobacteriati</taxon>
        <taxon>Methanobacteriota</taxon>
        <taxon>Archaeoglobi</taxon>
        <taxon>Archaeoglobales</taxon>
        <taxon>Archaeoglobaceae</taxon>
        <taxon>Geoglobus</taxon>
    </lineage>
</organism>
<accession>A0ABZ3H0U7</accession>
<dbReference type="CDD" id="cd00553">
    <property type="entry name" value="NAD_synthase"/>
    <property type="match status" value="1"/>
</dbReference>
<feature type="binding site" evidence="8">
    <location>
        <position position="152"/>
    </location>
    <ligand>
        <name>deamido-NAD(+)</name>
        <dbReference type="ChEBI" id="CHEBI:58437"/>
        <note>ligand shared between two neighboring subunits</note>
    </ligand>
</feature>
<comment type="pathway">
    <text evidence="8">Cofactor biosynthesis; NAD(+) biosynthesis; NAD(+) from deamido-NAD(+) (ammonia route): step 1/1.</text>
</comment>
<comment type="catalytic activity">
    <reaction evidence="8 10">
        <text>deamido-NAD(+) + NH4(+) + ATP = AMP + diphosphate + NAD(+) + H(+)</text>
        <dbReference type="Rhea" id="RHEA:21188"/>
        <dbReference type="ChEBI" id="CHEBI:15378"/>
        <dbReference type="ChEBI" id="CHEBI:28938"/>
        <dbReference type="ChEBI" id="CHEBI:30616"/>
        <dbReference type="ChEBI" id="CHEBI:33019"/>
        <dbReference type="ChEBI" id="CHEBI:57540"/>
        <dbReference type="ChEBI" id="CHEBI:58437"/>
        <dbReference type="ChEBI" id="CHEBI:456215"/>
        <dbReference type="EC" id="6.3.1.5"/>
    </reaction>
</comment>
<evidence type="ECO:0000256" key="3">
    <source>
        <dbReference type="ARBA" id="ARBA00022723"/>
    </source>
</evidence>
<evidence type="ECO:0000259" key="11">
    <source>
        <dbReference type="Pfam" id="PF02540"/>
    </source>
</evidence>
<evidence type="ECO:0000256" key="1">
    <source>
        <dbReference type="ARBA" id="ARBA00005859"/>
    </source>
</evidence>
<reference evidence="12 13" key="1">
    <citation type="submission" date="2021-11" db="EMBL/GenBank/DDBJ databases">
        <title>Whole genome of Geoglobus acetivorans.</title>
        <authorList>
            <person name="Liu D."/>
        </authorList>
    </citation>
    <scope>NUCLEOTIDE SEQUENCE [LARGE SCALE GENOMIC DNA]</scope>
    <source>
        <strain evidence="12 13">SBH6</strain>
    </source>
</reference>
<dbReference type="InterPro" id="IPR022310">
    <property type="entry name" value="NAD/GMP_synthase"/>
</dbReference>
<gene>
    <name evidence="8" type="primary">nadE</name>
    <name evidence="12" type="ORF">LPQ35_07980</name>
</gene>
<feature type="binding site" evidence="8">
    <location>
        <position position="183"/>
    </location>
    <ligand>
        <name>ATP</name>
        <dbReference type="ChEBI" id="CHEBI:30616"/>
    </ligand>
</feature>
<sequence length="258" mass="28940">MTWEKIEKRICQFIKKRVEMANADGVVVALSGGIDSSVVAYLSVRALGPERVFGLLLPEKGVTPEEDVEDALEVCKRLGIEHRIIEINPVVDKYSEILGDSDSIAFANIKPRVRMSLTYYHANRMNRLVAGTGNKSELKTGYFTKYGDGGVDFLPIGDLYKTEIFEFAEYLGIPERIVKKKPSARLWQGQTDEGEMGISYDRLDRILKGIESGLKKEDIVKKAGVTAEDVEKVIEMVEKSRHKRELPPIAPVRALIEL</sequence>
<keyword evidence="5 8" id="KW-0067">ATP-binding</keyword>
<evidence type="ECO:0000313" key="12">
    <source>
        <dbReference type="EMBL" id="XAT63190.1"/>
    </source>
</evidence>
<comment type="function">
    <text evidence="8">Catalyzes the ATP-dependent amidation of deamido-NAD to form NAD. Uses ammonia as a nitrogen source.</text>
</comment>
<keyword evidence="3 8" id="KW-0479">Metal-binding</keyword>
<evidence type="ECO:0000256" key="2">
    <source>
        <dbReference type="ARBA" id="ARBA00022598"/>
    </source>
</evidence>
<evidence type="ECO:0000256" key="7">
    <source>
        <dbReference type="ARBA" id="ARBA00023027"/>
    </source>
</evidence>
<feature type="binding site" description="in other chain" evidence="8">
    <location>
        <position position="112"/>
    </location>
    <ligand>
        <name>deamido-NAD(+)</name>
        <dbReference type="ChEBI" id="CHEBI:58437"/>
        <note>ligand shared between two neighboring subunits</note>
    </ligand>
</feature>
<keyword evidence="4 8" id="KW-0547">Nucleotide-binding</keyword>
<dbReference type="PANTHER" id="PTHR23090">
    <property type="entry name" value="NH 3 /GLUTAMINE-DEPENDENT NAD + SYNTHETASE"/>
    <property type="match status" value="1"/>
</dbReference>
<dbReference type="SUPFAM" id="SSF52402">
    <property type="entry name" value="Adenine nucleotide alpha hydrolases-like"/>
    <property type="match status" value="1"/>
</dbReference>
<keyword evidence="2 8" id="KW-0436">Ligase</keyword>
<dbReference type="RefSeq" id="WP_193808508.1">
    <property type="nucleotide sequence ID" value="NZ_CP087714.1"/>
</dbReference>
<evidence type="ECO:0000256" key="4">
    <source>
        <dbReference type="ARBA" id="ARBA00022741"/>
    </source>
</evidence>
<feature type="binding site" evidence="8">
    <location>
        <position position="137"/>
    </location>
    <ligand>
        <name>Mg(2+)</name>
        <dbReference type="ChEBI" id="CHEBI:18420"/>
    </ligand>
</feature>
<evidence type="ECO:0000256" key="6">
    <source>
        <dbReference type="ARBA" id="ARBA00022842"/>
    </source>
</evidence>
<dbReference type="HAMAP" id="MF_00193">
    <property type="entry name" value="NadE_ammonia_dep"/>
    <property type="match status" value="1"/>
</dbReference>
<evidence type="ECO:0000256" key="10">
    <source>
        <dbReference type="RuleBase" id="RU003812"/>
    </source>
</evidence>
<dbReference type="InterPro" id="IPR022926">
    <property type="entry name" value="NH(3)-dep_NAD(+)_synth"/>
</dbReference>
<evidence type="ECO:0000313" key="13">
    <source>
        <dbReference type="Proteomes" id="UP001492541"/>
    </source>
</evidence>
<evidence type="ECO:0000256" key="5">
    <source>
        <dbReference type="ARBA" id="ARBA00022840"/>
    </source>
</evidence>